<protein>
    <submittedName>
        <fullName evidence="2">Uncharacterized protein</fullName>
    </submittedName>
</protein>
<proteinExistence type="predicted"/>
<feature type="compositionally biased region" description="Polar residues" evidence="1">
    <location>
        <begin position="48"/>
        <end position="61"/>
    </location>
</feature>
<evidence type="ECO:0000313" key="2">
    <source>
        <dbReference type="EMBL" id="OMJ93594.1"/>
    </source>
</evidence>
<dbReference type="AlphaFoldDB" id="A0A1R2CX56"/>
<comment type="caution">
    <text evidence="2">The sequence shown here is derived from an EMBL/GenBank/DDBJ whole genome shotgun (WGS) entry which is preliminary data.</text>
</comment>
<name>A0A1R2CX56_9CILI</name>
<sequence>MSCLSYIDEHLAWQQRVQKELTTAVNFNIVPEKVVRSSRRSSTNSTSHVKSLNETQKTSSSKVTKRNLTFIDSNIPAEVRGKYSRSPCLNRATITSSSKDRQEFFNDLSSLRNGEKRYGSVSRRKKSISPWEEEILNRDIKELTRLLKIERIKRLIMKKRMSIT</sequence>
<dbReference type="Proteomes" id="UP000187209">
    <property type="component" value="Unassembled WGS sequence"/>
</dbReference>
<evidence type="ECO:0000256" key="1">
    <source>
        <dbReference type="SAM" id="MobiDB-lite"/>
    </source>
</evidence>
<dbReference type="EMBL" id="MPUH01000040">
    <property type="protein sequence ID" value="OMJ93594.1"/>
    <property type="molecule type" value="Genomic_DNA"/>
</dbReference>
<organism evidence="2 3">
    <name type="scientific">Stentor coeruleus</name>
    <dbReference type="NCBI Taxonomy" id="5963"/>
    <lineage>
        <taxon>Eukaryota</taxon>
        <taxon>Sar</taxon>
        <taxon>Alveolata</taxon>
        <taxon>Ciliophora</taxon>
        <taxon>Postciliodesmatophora</taxon>
        <taxon>Heterotrichea</taxon>
        <taxon>Heterotrichida</taxon>
        <taxon>Stentoridae</taxon>
        <taxon>Stentor</taxon>
    </lineage>
</organism>
<accession>A0A1R2CX56</accession>
<feature type="region of interest" description="Disordered" evidence="1">
    <location>
        <begin position="35"/>
        <end position="61"/>
    </location>
</feature>
<reference evidence="2 3" key="1">
    <citation type="submission" date="2016-11" db="EMBL/GenBank/DDBJ databases">
        <title>The macronuclear genome of Stentor coeruleus: a giant cell with tiny introns.</title>
        <authorList>
            <person name="Slabodnick M."/>
            <person name="Ruby J.G."/>
            <person name="Reiff S.B."/>
            <person name="Swart E.C."/>
            <person name="Gosai S."/>
            <person name="Prabakaran S."/>
            <person name="Witkowska E."/>
            <person name="Larue G.E."/>
            <person name="Fisher S."/>
            <person name="Freeman R.M."/>
            <person name="Gunawardena J."/>
            <person name="Chu W."/>
            <person name="Stover N.A."/>
            <person name="Gregory B.D."/>
            <person name="Nowacki M."/>
            <person name="Derisi J."/>
            <person name="Roy S.W."/>
            <person name="Marshall W.F."/>
            <person name="Sood P."/>
        </authorList>
    </citation>
    <scope>NUCLEOTIDE SEQUENCE [LARGE SCALE GENOMIC DNA]</scope>
    <source>
        <strain evidence="2">WM001</strain>
    </source>
</reference>
<evidence type="ECO:0000313" key="3">
    <source>
        <dbReference type="Proteomes" id="UP000187209"/>
    </source>
</evidence>
<gene>
    <name evidence="2" type="ORF">SteCoe_3432</name>
</gene>
<keyword evidence="3" id="KW-1185">Reference proteome</keyword>